<gene>
    <name evidence="2" type="ORF">PT974_09727</name>
</gene>
<comment type="caution">
    <text evidence="2">The sequence shown here is derived from an EMBL/GenBank/DDBJ whole genome shotgun (WGS) entry which is preliminary data.</text>
</comment>
<evidence type="ECO:0000313" key="3">
    <source>
        <dbReference type="Proteomes" id="UP001338125"/>
    </source>
</evidence>
<keyword evidence="3" id="KW-1185">Reference proteome</keyword>
<dbReference type="Proteomes" id="UP001338125">
    <property type="component" value="Unassembled WGS sequence"/>
</dbReference>
<reference evidence="2 3" key="1">
    <citation type="submission" date="2024-01" db="EMBL/GenBank/DDBJ databases">
        <title>Complete genome of Cladobotryum mycophilum ATHUM6906.</title>
        <authorList>
            <person name="Christinaki A.C."/>
            <person name="Myridakis A.I."/>
            <person name="Kouvelis V.N."/>
        </authorList>
    </citation>
    <scope>NUCLEOTIDE SEQUENCE [LARGE SCALE GENOMIC DNA]</scope>
    <source>
        <strain evidence="2 3">ATHUM6906</strain>
    </source>
</reference>
<feature type="region of interest" description="Disordered" evidence="1">
    <location>
        <begin position="1"/>
        <end position="24"/>
    </location>
</feature>
<sequence>MEPGADLDDVVHSPGIMDKKKDSSADIKSNAAKIRRLFNAIIAFGDPNPDLDFIADGELMILYYDRLELARPLYRDLDYPIEGERARENVDKLRGEEQNLDAFWVAAHCLAHSAYCTVEQSYVQKFRLQNRPLQRTPIWIEQPNPRKLTVAPIVERTMSPFFVGPSDDPTAIQIETKAKTKLKTRGTLRGQVENPESIETNIKKQEDEPQTRCKVEGRALKAFRTLSTTRLSHLHPERSLEPTLCMP</sequence>
<name>A0ABR0SI61_9HYPO</name>
<dbReference type="EMBL" id="JAVFKD010000014">
    <property type="protein sequence ID" value="KAK5991445.1"/>
    <property type="molecule type" value="Genomic_DNA"/>
</dbReference>
<protein>
    <submittedName>
        <fullName evidence="2">Uncharacterized protein</fullName>
    </submittedName>
</protein>
<accession>A0ABR0SI61</accession>
<evidence type="ECO:0000313" key="2">
    <source>
        <dbReference type="EMBL" id="KAK5991445.1"/>
    </source>
</evidence>
<evidence type="ECO:0000256" key="1">
    <source>
        <dbReference type="SAM" id="MobiDB-lite"/>
    </source>
</evidence>
<organism evidence="2 3">
    <name type="scientific">Cladobotryum mycophilum</name>
    <dbReference type="NCBI Taxonomy" id="491253"/>
    <lineage>
        <taxon>Eukaryota</taxon>
        <taxon>Fungi</taxon>
        <taxon>Dikarya</taxon>
        <taxon>Ascomycota</taxon>
        <taxon>Pezizomycotina</taxon>
        <taxon>Sordariomycetes</taxon>
        <taxon>Hypocreomycetidae</taxon>
        <taxon>Hypocreales</taxon>
        <taxon>Hypocreaceae</taxon>
        <taxon>Cladobotryum</taxon>
    </lineage>
</organism>
<proteinExistence type="predicted"/>